<dbReference type="PANTHER" id="PTHR46281:SF8">
    <property type="entry name" value="CYTOCHROME C OXIDASE SUBUNIT 12, MITOCHONDRIAL"/>
    <property type="match status" value="1"/>
</dbReference>
<reference evidence="4" key="1">
    <citation type="submission" date="2002-08" db="EMBL/GenBank/DDBJ databases">
        <authorList>
            <person name="Liu C."/>
            <person name="Lee Y."/>
            <person name="Lee H."/>
        </authorList>
    </citation>
    <scope>NUCLEOTIDE SEQUENCE</scope>
</reference>
<dbReference type="AlphaFoldDB" id="Q7XY46"/>
<evidence type="ECO:0000313" key="4">
    <source>
        <dbReference type="EMBL" id="AAP80832.1"/>
    </source>
</evidence>
<sequence>HEGSSTMSEVTIELKTAPRDRRFPTQNQTKHCWARYLEFHACAKAKGQDDPECDKFKRWYISLCPIEWVEKWDTLKEEGRFPGPE</sequence>
<dbReference type="SUPFAM" id="SSF47694">
    <property type="entry name" value="Cytochrome c oxidase subunit h"/>
    <property type="match status" value="1"/>
</dbReference>
<dbReference type="InterPro" id="IPR048280">
    <property type="entry name" value="COX6B-like"/>
</dbReference>
<dbReference type="Pfam" id="PF02297">
    <property type="entry name" value="COX6B"/>
    <property type="match status" value="1"/>
</dbReference>
<evidence type="ECO:0000256" key="1">
    <source>
        <dbReference type="ARBA" id="ARBA00004173"/>
    </source>
</evidence>
<accession>Q7XY46</accession>
<dbReference type="GO" id="GO:0045277">
    <property type="term" value="C:respiratory chain complex IV"/>
    <property type="evidence" value="ECO:0007669"/>
    <property type="project" value="InterPro"/>
</dbReference>
<dbReference type="EMBL" id="AF542022">
    <property type="protein sequence ID" value="AAP80832.1"/>
    <property type="molecule type" value="mRNA"/>
</dbReference>
<dbReference type="PROSITE" id="PS51808">
    <property type="entry name" value="CHCH"/>
    <property type="match status" value="1"/>
</dbReference>
<name>Q7XY46_GRIJA</name>
<evidence type="ECO:0000256" key="3">
    <source>
        <dbReference type="ARBA" id="ARBA00023157"/>
    </source>
</evidence>
<organism evidence="4">
    <name type="scientific">Griffithsia japonica</name>
    <name type="common">Red alga</name>
    <dbReference type="NCBI Taxonomy" id="83288"/>
    <lineage>
        <taxon>Eukaryota</taxon>
        <taxon>Rhodophyta</taxon>
        <taxon>Florideophyceae</taxon>
        <taxon>Rhodymeniophycidae</taxon>
        <taxon>Ceramiales</taxon>
        <taxon>Ceramiaceae</taxon>
        <taxon>Griffithsia</taxon>
    </lineage>
</organism>
<evidence type="ECO:0000256" key="2">
    <source>
        <dbReference type="ARBA" id="ARBA00023128"/>
    </source>
</evidence>
<dbReference type="FunFam" id="1.10.10.140:FF:000001">
    <property type="entry name" value="Cytochrome c oxidase subunit 6B1"/>
    <property type="match status" value="1"/>
</dbReference>
<dbReference type="InterPro" id="IPR003213">
    <property type="entry name" value="Cyt_c_oxidase_su6B"/>
</dbReference>
<protein>
    <submittedName>
        <fullName evidence="4">Cytochrome c oxidase subunit 6b-1</fullName>
    </submittedName>
</protein>
<dbReference type="PANTHER" id="PTHR46281">
    <property type="entry name" value="CYTOCHROME C OXIDASE SUBUNIT 6B"/>
    <property type="match status" value="1"/>
</dbReference>
<dbReference type="InterPro" id="IPR036549">
    <property type="entry name" value="CX6/COA6-like_sf"/>
</dbReference>
<proteinExistence type="evidence at transcript level"/>
<comment type="subcellular location">
    <subcellularLocation>
        <location evidence="1">Mitochondrion</location>
    </subcellularLocation>
</comment>
<keyword evidence="3" id="KW-1015">Disulfide bond</keyword>
<keyword evidence="2" id="KW-0496">Mitochondrion</keyword>
<dbReference type="CDD" id="cd00926">
    <property type="entry name" value="Cyt_c_Oxidase_VIb"/>
    <property type="match status" value="1"/>
</dbReference>
<feature type="non-terminal residue" evidence="4">
    <location>
        <position position="1"/>
    </location>
</feature>
<dbReference type="GO" id="GO:0005739">
    <property type="term" value="C:mitochondrion"/>
    <property type="evidence" value="ECO:0007669"/>
    <property type="project" value="UniProtKB-SubCell"/>
</dbReference>
<dbReference type="Gene3D" id="1.10.10.140">
    <property type="entry name" value="Cytochrome c oxidase, subunit VIb"/>
    <property type="match status" value="1"/>
</dbReference>